<accession>A0ABS2FQG7</accession>
<gene>
    <name evidence="5" type="ORF">H9X91_00125</name>
</gene>
<dbReference type="InterPro" id="IPR012340">
    <property type="entry name" value="NA-bd_OB-fold"/>
</dbReference>
<evidence type="ECO:0000313" key="5">
    <source>
        <dbReference type="EMBL" id="MBM6849842.1"/>
    </source>
</evidence>
<dbReference type="PROSITE" id="PS50126">
    <property type="entry name" value="S1"/>
    <property type="match status" value="2"/>
</dbReference>
<proteinExistence type="inferred from homology"/>
<dbReference type="CDD" id="cd00164">
    <property type="entry name" value="S1_like"/>
    <property type="match status" value="1"/>
</dbReference>
<dbReference type="SMART" id="SM00316">
    <property type="entry name" value="S1"/>
    <property type="match status" value="2"/>
</dbReference>
<dbReference type="GO" id="GO:0005840">
    <property type="term" value="C:ribosome"/>
    <property type="evidence" value="ECO:0007669"/>
    <property type="project" value="UniProtKB-KW"/>
</dbReference>
<keyword evidence="3" id="KW-0687">Ribonucleoprotein</keyword>
<comment type="similarity">
    <text evidence="1">Belongs to the bacterial ribosomal protein bS1 family.</text>
</comment>
<organism evidence="5 6">
    <name type="scientific">Oscillibacter valericigenes</name>
    <dbReference type="NCBI Taxonomy" id="351091"/>
    <lineage>
        <taxon>Bacteria</taxon>
        <taxon>Bacillati</taxon>
        <taxon>Bacillota</taxon>
        <taxon>Clostridia</taxon>
        <taxon>Eubacteriales</taxon>
        <taxon>Oscillospiraceae</taxon>
        <taxon>Oscillibacter</taxon>
    </lineage>
</organism>
<keyword evidence="2 5" id="KW-0689">Ribosomal protein</keyword>
<protein>
    <submittedName>
        <fullName evidence="5">30S ribosomal protein S1</fullName>
    </submittedName>
</protein>
<dbReference type="InterPro" id="IPR050437">
    <property type="entry name" value="Ribos_protein_bS1-like"/>
</dbReference>
<reference evidence="5 6" key="1">
    <citation type="journal article" date="2021" name="Sci. Rep.">
        <title>The distribution of antibiotic resistance genes in chicken gut microbiota commensals.</title>
        <authorList>
            <person name="Juricova H."/>
            <person name="Matiasovicova J."/>
            <person name="Kubasova T."/>
            <person name="Cejkova D."/>
            <person name="Rychlik I."/>
        </authorList>
    </citation>
    <scope>NUCLEOTIDE SEQUENCE [LARGE SCALE GENOMIC DNA]</scope>
    <source>
        <strain evidence="5 6">An411</strain>
    </source>
</reference>
<evidence type="ECO:0000313" key="6">
    <source>
        <dbReference type="Proteomes" id="UP000719500"/>
    </source>
</evidence>
<dbReference type="EMBL" id="JACSNX010000001">
    <property type="protein sequence ID" value="MBM6849842.1"/>
    <property type="molecule type" value="Genomic_DNA"/>
</dbReference>
<dbReference type="RefSeq" id="WP_204801317.1">
    <property type="nucleotide sequence ID" value="NZ_JACSNX010000001.1"/>
</dbReference>
<dbReference type="Gene3D" id="2.40.50.140">
    <property type="entry name" value="Nucleic acid-binding proteins"/>
    <property type="match status" value="2"/>
</dbReference>
<comment type="caution">
    <text evidence="5">The sequence shown here is derived from an EMBL/GenBank/DDBJ whole genome shotgun (WGS) entry which is preliminary data.</text>
</comment>
<feature type="domain" description="S1 motif" evidence="4">
    <location>
        <begin position="123"/>
        <end position="192"/>
    </location>
</feature>
<dbReference type="SUPFAM" id="SSF50249">
    <property type="entry name" value="Nucleic acid-binding proteins"/>
    <property type="match status" value="2"/>
</dbReference>
<feature type="domain" description="S1 motif" evidence="4">
    <location>
        <begin position="208"/>
        <end position="234"/>
    </location>
</feature>
<dbReference type="PANTHER" id="PTHR10724:SF7">
    <property type="entry name" value="SMALL RIBOSOMAL SUBUNIT PROTEIN BS1C"/>
    <property type="match status" value="1"/>
</dbReference>
<evidence type="ECO:0000259" key="4">
    <source>
        <dbReference type="PROSITE" id="PS50126"/>
    </source>
</evidence>
<evidence type="ECO:0000256" key="1">
    <source>
        <dbReference type="ARBA" id="ARBA00006767"/>
    </source>
</evidence>
<evidence type="ECO:0000256" key="2">
    <source>
        <dbReference type="ARBA" id="ARBA00022980"/>
    </source>
</evidence>
<dbReference type="PANTHER" id="PTHR10724">
    <property type="entry name" value="30S RIBOSOMAL PROTEIN S1"/>
    <property type="match status" value="1"/>
</dbReference>
<evidence type="ECO:0000256" key="3">
    <source>
        <dbReference type="ARBA" id="ARBA00023274"/>
    </source>
</evidence>
<dbReference type="InterPro" id="IPR003029">
    <property type="entry name" value="S1_domain"/>
</dbReference>
<dbReference type="Pfam" id="PF00575">
    <property type="entry name" value="S1"/>
    <property type="match status" value="1"/>
</dbReference>
<name>A0ABS2FQG7_9FIRM</name>
<keyword evidence="6" id="KW-1185">Reference proteome</keyword>
<sequence>MPENKLYPPEGLRPPSSFTMQGLREALEQGTVLEDTALRCDAGHDLLFSLGGIRGRMPRTEVLAPWISGAQRDIAVLSRVGKPTCFQVSALQADEKGAPLAILSRRAVQERAMDFFLEHLCPGSVVATVVTHLESFGAFLDIGCGIVAMLPIEYISVSRISHPRERFQPGQRILAAVRSVDLEKRRFTMTHKELLGTWMENASWFSPGETVRGVVRSVKEYGSFIELAPNLSGLADARTDLQQGDGVSVYIKSIRPERMKIKLQVIEKLPPREAPEPLRYQITDGVLDRWVYSPPGYEKEPVGTVFTAAGP</sequence>
<dbReference type="Proteomes" id="UP000719500">
    <property type="component" value="Unassembled WGS sequence"/>
</dbReference>